<dbReference type="PANTHER" id="PTHR46268:SF6">
    <property type="entry name" value="UNIVERSAL STRESS PROTEIN UP12"/>
    <property type="match status" value="1"/>
</dbReference>
<protein>
    <recommendedName>
        <fullName evidence="2">UspA domain-containing protein</fullName>
    </recommendedName>
</protein>
<dbReference type="Proteomes" id="UP001162834">
    <property type="component" value="Chromosome"/>
</dbReference>
<dbReference type="InterPro" id="IPR006015">
    <property type="entry name" value="Universal_stress_UspA"/>
</dbReference>
<dbReference type="InterPro" id="IPR014729">
    <property type="entry name" value="Rossmann-like_a/b/a_fold"/>
</dbReference>
<proteinExistence type="inferred from homology"/>
<feature type="domain" description="UspA" evidence="2">
    <location>
        <begin position="149"/>
        <end position="280"/>
    </location>
</feature>
<comment type="similarity">
    <text evidence="1">Belongs to the universal stress protein A family.</text>
</comment>
<dbReference type="Pfam" id="PF00582">
    <property type="entry name" value="Usp"/>
    <property type="match status" value="2"/>
</dbReference>
<dbReference type="EMBL" id="CP087164">
    <property type="protein sequence ID" value="UGS34413.1"/>
    <property type="molecule type" value="Genomic_DNA"/>
</dbReference>
<dbReference type="PANTHER" id="PTHR46268">
    <property type="entry name" value="STRESS RESPONSE PROTEIN NHAX"/>
    <property type="match status" value="1"/>
</dbReference>
<dbReference type="Gene3D" id="3.40.50.620">
    <property type="entry name" value="HUPs"/>
    <property type="match status" value="2"/>
</dbReference>
<accession>A0A9E6XU13</accession>
<organism evidence="3 4">
    <name type="scientific">Capillimicrobium parvum</name>
    <dbReference type="NCBI Taxonomy" id="2884022"/>
    <lineage>
        <taxon>Bacteria</taxon>
        <taxon>Bacillati</taxon>
        <taxon>Actinomycetota</taxon>
        <taxon>Thermoleophilia</taxon>
        <taxon>Solirubrobacterales</taxon>
        <taxon>Capillimicrobiaceae</taxon>
        <taxon>Capillimicrobium</taxon>
    </lineage>
</organism>
<gene>
    <name evidence="3" type="ORF">DSM104329_00791</name>
</gene>
<feature type="domain" description="UspA" evidence="2">
    <location>
        <begin position="1"/>
        <end position="136"/>
    </location>
</feature>
<evidence type="ECO:0000256" key="1">
    <source>
        <dbReference type="ARBA" id="ARBA00008791"/>
    </source>
</evidence>
<dbReference type="AlphaFoldDB" id="A0A9E6XU13"/>
<keyword evidence="4" id="KW-1185">Reference proteome</keyword>
<sequence length="298" mass="31223">MSQTILVGVDERDAARDAVALGATLAGALGAELAIVHVYPFDPLADSIALGGPPVAPLEQESQDIVDRAGEGCPLPYRRIVDSHRSTVGGLHDAAVRTQAEILVVGSSHRGSVGRIALGSHTERVLHGAPCAVAVAPRGLAAAAWRPARIAAGYDGSPDAAHAVETARRIAAATGGTLYLMTALDSAPAGWERYNDRPDRRADQERMRERAEHALGEVAGEGEETDVRVGDAVEQLLMLSHRTDLLVLGSRGYGPVRRVLAGATAHRVVREAACPVIVVPRSAHEREAAPEAVAETSV</sequence>
<dbReference type="SUPFAM" id="SSF52402">
    <property type="entry name" value="Adenine nucleotide alpha hydrolases-like"/>
    <property type="match status" value="2"/>
</dbReference>
<evidence type="ECO:0000313" key="3">
    <source>
        <dbReference type="EMBL" id="UGS34413.1"/>
    </source>
</evidence>
<evidence type="ECO:0000259" key="2">
    <source>
        <dbReference type="Pfam" id="PF00582"/>
    </source>
</evidence>
<name>A0A9E6XU13_9ACTN</name>
<dbReference type="CDD" id="cd00293">
    <property type="entry name" value="USP-like"/>
    <property type="match status" value="2"/>
</dbReference>
<reference evidence="3" key="1">
    <citation type="journal article" date="2022" name="Int. J. Syst. Evol. Microbiol.">
        <title>Pseudomonas aegrilactucae sp. nov. and Pseudomonas morbosilactucae sp. nov., pathogens causing bacterial rot of lettuce in Japan.</title>
        <authorList>
            <person name="Sawada H."/>
            <person name="Fujikawa T."/>
            <person name="Satou M."/>
        </authorList>
    </citation>
    <scope>NUCLEOTIDE SEQUENCE</scope>
    <source>
        <strain evidence="3">0166_1</strain>
    </source>
</reference>
<dbReference type="KEGG" id="sbae:DSM104329_00791"/>
<evidence type="ECO:0000313" key="4">
    <source>
        <dbReference type="Proteomes" id="UP001162834"/>
    </source>
</evidence>
<dbReference type="RefSeq" id="WP_259314088.1">
    <property type="nucleotide sequence ID" value="NZ_CP087164.1"/>
</dbReference>
<dbReference type="PRINTS" id="PR01438">
    <property type="entry name" value="UNVRSLSTRESS"/>
</dbReference>
<dbReference type="InterPro" id="IPR006016">
    <property type="entry name" value="UspA"/>
</dbReference>